<dbReference type="PROSITE" id="PS00518">
    <property type="entry name" value="ZF_RING_1"/>
    <property type="match status" value="1"/>
</dbReference>
<dbReference type="InterPro" id="IPR001841">
    <property type="entry name" value="Znf_RING"/>
</dbReference>
<dbReference type="PANTHER" id="PTHR22763">
    <property type="entry name" value="RING ZINC FINGER PROTEIN"/>
    <property type="match status" value="1"/>
</dbReference>
<evidence type="ECO:0000256" key="4">
    <source>
        <dbReference type="PROSITE-ProRule" id="PRU00175"/>
    </source>
</evidence>
<dbReference type="EMBL" id="KZ613866">
    <property type="protein sequence ID" value="PMD54274.1"/>
    <property type="molecule type" value="Genomic_DNA"/>
</dbReference>
<dbReference type="GO" id="GO:0016567">
    <property type="term" value="P:protein ubiquitination"/>
    <property type="evidence" value="ECO:0007669"/>
    <property type="project" value="UniProtKB-UniPathway"/>
</dbReference>
<reference evidence="6 7" key="1">
    <citation type="submission" date="2016-04" db="EMBL/GenBank/DDBJ databases">
        <title>A degradative enzymes factory behind the ericoid mycorrhizal symbiosis.</title>
        <authorList>
            <consortium name="DOE Joint Genome Institute"/>
            <person name="Martino E."/>
            <person name="Morin E."/>
            <person name="Grelet G."/>
            <person name="Kuo A."/>
            <person name="Kohler A."/>
            <person name="Daghino S."/>
            <person name="Barry K."/>
            <person name="Choi C."/>
            <person name="Cichocki N."/>
            <person name="Clum A."/>
            <person name="Copeland A."/>
            <person name="Hainaut M."/>
            <person name="Haridas S."/>
            <person name="Labutti K."/>
            <person name="Lindquist E."/>
            <person name="Lipzen A."/>
            <person name="Khouja H.-R."/>
            <person name="Murat C."/>
            <person name="Ohm R."/>
            <person name="Olson A."/>
            <person name="Spatafora J."/>
            <person name="Veneault-Fourrey C."/>
            <person name="Henrissat B."/>
            <person name="Grigoriev I."/>
            <person name="Martin F."/>
            <person name="Perotto S."/>
        </authorList>
    </citation>
    <scope>NUCLEOTIDE SEQUENCE [LARGE SCALE GENOMIC DNA]</scope>
    <source>
        <strain evidence="6 7">E</strain>
    </source>
</reference>
<dbReference type="InterPro" id="IPR013083">
    <property type="entry name" value="Znf_RING/FYVE/PHD"/>
</dbReference>
<keyword evidence="1" id="KW-0479">Metal-binding</keyword>
<evidence type="ECO:0000259" key="5">
    <source>
        <dbReference type="PROSITE" id="PS50089"/>
    </source>
</evidence>
<dbReference type="STRING" id="1095630.A0A2J6SU22"/>
<keyword evidence="7" id="KW-1185">Reference proteome</keyword>
<evidence type="ECO:0000256" key="3">
    <source>
        <dbReference type="ARBA" id="ARBA00022833"/>
    </source>
</evidence>
<dbReference type="GO" id="GO:0061630">
    <property type="term" value="F:ubiquitin protein ligase activity"/>
    <property type="evidence" value="ECO:0007669"/>
    <property type="project" value="TreeGrafter"/>
</dbReference>
<evidence type="ECO:0000256" key="2">
    <source>
        <dbReference type="ARBA" id="ARBA00022771"/>
    </source>
</evidence>
<dbReference type="GO" id="GO:0012505">
    <property type="term" value="C:endomembrane system"/>
    <property type="evidence" value="ECO:0007669"/>
    <property type="project" value="TreeGrafter"/>
</dbReference>
<evidence type="ECO:0000313" key="7">
    <source>
        <dbReference type="Proteomes" id="UP000235371"/>
    </source>
</evidence>
<dbReference type="GeneID" id="36596081"/>
<dbReference type="GO" id="GO:0008270">
    <property type="term" value="F:zinc ion binding"/>
    <property type="evidence" value="ECO:0007669"/>
    <property type="project" value="UniProtKB-KW"/>
</dbReference>
<dbReference type="GO" id="GO:0043161">
    <property type="term" value="P:proteasome-mediated ubiquitin-dependent protein catabolic process"/>
    <property type="evidence" value="ECO:0007669"/>
    <property type="project" value="TreeGrafter"/>
</dbReference>
<dbReference type="Gene3D" id="3.30.40.10">
    <property type="entry name" value="Zinc/RING finger domain, C3HC4 (zinc finger)"/>
    <property type="match status" value="1"/>
</dbReference>
<dbReference type="Pfam" id="PF13639">
    <property type="entry name" value="zf-RING_2"/>
    <property type="match status" value="1"/>
</dbReference>
<dbReference type="SMART" id="SM00184">
    <property type="entry name" value="RING"/>
    <property type="match status" value="1"/>
</dbReference>
<dbReference type="PROSITE" id="PS50089">
    <property type="entry name" value="ZF_RING_2"/>
    <property type="match status" value="1"/>
</dbReference>
<gene>
    <name evidence="6" type="ORF">K444DRAFT_700049</name>
</gene>
<dbReference type="InterPro" id="IPR050731">
    <property type="entry name" value="HRD1_E3_ubiq-ligases"/>
</dbReference>
<dbReference type="InParanoid" id="A0A2J6SU22"/>
<dbReference type="RefSeq" id="XP_024731178.1">
    <property type="nucleotide sequence ID" value="XM_024888005.1"/>
</dbReference>
<dbReference type="InterPro" id="IPR017907">
    <property type="entry name" value="Znf_RING_CS"/>
</dbReference>
<proteinExistence type="predicted"/>
<keyword evidence="3" id="KW-0862">Zinc</keyword>
<dbReference type="UniPathway" id="UPA00143"/>
<name>A0A2J6SU22_9HELO</name>
<keyword evidence="2 4" id="KW-0863">Zinc-finger</keyword>
<sequence length="280" mass="31938">MRPCRNLRPLELSLLPPRNLSNRNSGHRMPTALLPILQRDQMPERQGDVYPRCPNPAKAATRFEQILSHHEQHPDGPQSFDKADIRYLSSVNGRLGDDDRRYLKQLDEILDAALWKEKEQVQDHRTMKDKRNLVLQLRYAHLTALAHKREVLRRSVEKATEADIQFRLQCSGRIKALLKDVKDEELAEDDSECPICYQLLQNNALPGDAPVGLPCGHVFCRECAMAWLYKDPGTCPTCRADFNLGRDATIDFVAIMTPVVNATTIDLLDPPTPWWITILG</sequence>
<dbReference type="AlphaFoldDB" id="A0A2J6SU22"/>
<dbReference type="Proteomes" id="UP000235371">
    <property type="component" value="Unassembled WGS sequence"/>
</dbReference>
<accession>A0A2J6SU22</accession>
<protein>
    <recommendedName>
        <fullName evidence="5">RING-type domain-containing protein</fullName>
    </recommendedName>
</protein>
<dbReference type="SUPFAM" id="SSF57850">
    <property type="entry name" value="RING/U-box"/>
    <property type="match status" value="1"/>
</dbReference>
<evidence type="ECO:0000313" key="6">
    <source>
        <dbReference type="EMBL" id="PMD54274.1"/>
    </source>
</evidence>
<dbReference type="OrthoDB" id="6270329at2759"/>
<feature type="domain" description="RING-type" evidence="5">
    <location>
        <begin position="193"/>
        <end position="239"/>
    </location>
</feature>
<organism evidence="6 7">
    <name type="scientific">Hyaloscypha bicolor E</name>
    <dbReference type="NCBI Taxonomy" id="1095630"/>
    <lineage>
        <taxon>Eukaryota</taxon>
        <taxon>Fungi</taxon>
        <taxon>Dikarya</taxon>
        <taxon>Ascomycota</taxon>
        <taxon>Pezizomycotina</taxon>
        <taxon>Leotiomycetes</taxon>
        <taxon>Helotiales</taxon>
        <taxon>Hyaloscyphaceae</taxon>
        <taxon>Hyaloscypha</taxon>
        <taxon>Hyaloscypha bicolor</taxon>
    </lineage>
</organism>
<evidence type="ECO:0000256" key="1">
    <source>
        <dbReference type="ARBA" id="ARBA00022723"/>
    </source>
</evidence>